<dbReference type="PRINTS" id="PR00344">
    <property type="entry name" value="BCTRLSENSOR"/>
</dbReference>
<feature type="domain" description="Histidine kinase" evidence="8">
    <location>
        <begin position="1"/>
        <end position="104"/>
    </location>
</feature>
<gene>
    <name evidence="9" type="ORF">GNP93_23485</name>
</gene>
<dbReference type="Pfam" id="PF02518">
    <property type="entry name" value="HATPase_c"/>
    <property type="match status" value="1"/>
</dbReference>
<organism evidence="9 10">
    <name type="scientific">Paenibacillus validus</name>
    <dbReference type="NCBI Taxonomy" id="44253"/>
    <lineage>
        <taxon>Bacteria</taxon>
        <taxon>Bacillati</taxon>
        <taxon>Bacillota</taxon>
        <taxon>Bacilli</taxon>
        <taxon>Bacillales</taxon>
        <taxon>Paenibacillaceae</taxon>
        <taxon>Paenibacillus</taxon>
    </lineage>
</organism>
<name>A0A7X2ZG76_9BACL</name>
<dbReference type="GO" id="GO:0004673">
    <property type="term" value="F:protein histidine kinase activity"/>
    <property type="evidence" value="ECO:0007669"/>
    <property type="project" value="UniProtKB-EC"/>
</dbReference>
<proteinExistence type="predicted"/>
<keyword evidence="6" id="KW-0067">ATP-binding</keyword>
<keyword evidence="7" id="KW-0902">Two-component regulatory system</keyword>
<dbReference type="Gene3D" id="3.30.565.10">
    <property type="entry name" value="Histidine kinase-like ATPase, C-terminal domain"/>
    <property type="match status" value="1"/>
</dbReference>
<evidence type="ECO:0000313" key="10">
    <source>
        <dbReference type="Proteomes" id="UP000450917"/>
    </source>
</evidence>
<dbReference type="GO" id="GO:0000160">
    <property type="term" value="P:phosphorelay signal transduction system"/>
    <property type="evidence" value="ECO:0007669"/>
    <property type="project" value="UniProtKB-KW"/>
</dbReference>
<evidence type="ECO:0000256" key="2">
    <source>
        <dbReference type="ARBA" id="ARBA00012438"/>
    </source>
</evidence>
<dbReference type="InterPro" id="IPR005467">
    <property type="entry name" value="His_kinase_dom"/>
</dbReference>
<dbReference type="PANTHER" id="PTHR43065">
    <property type="entry name" value="SENSOR HISTIDINE KINASE"/>
    <property type="match status" value="1"/>
</dbReference>
<dbReference type="SUPFAM" id="SSF55874">
    <property type="entry name" value="ATPase domain of HSP90 chaperone/DNA topoisomerase II/histidine kinase"/>
    <property type="match status" value="1"/>
</dbReference>
<evidence type="ECO:0000256" key="1">
    <source>
        <dbReference type="ARBA" id="ARBA00000085"/>
    </source>
</evidence>
<dbReference type="InterPro" id="IPR004358">
    <property type="entry name" value="Sig_transdc_His_kin-like_C"/>
</dbReference>
<reference evidence="9 10" key="1">
    <citation type="submission" date="2019-11" db="EMBL/GenBank/DDBJ databases">
        <title>Draft genome sequences of five Paenibacillus species of dairy origin.</title>
        <authorList>
            <person name="Olajide A.M."/>
            <person name="Chen S."/>
            <person name="Lapointe G."/>
        </authorList>
    </citation>
    <scope>NUCLEOTIDE SEQUENCE [LARGE SCALE GENOMIC DNA]</scope>
    <source>
        <strain evidence="9 10">2CS3</strain>
    </source>
</reference>
<evidence type="ECO:0000259" key="8">
    <source>
        <dbReference type="PROSITE" id="PS50109"/>
    </source>
</evidence>
<dbReference type="InterPro" id="IPR036890">
    <property type="entry name" value="HATPase_C_sf"/>
</dbReference>
<protein>
    <recommendedName>
        <fullName evidence="2">histidine kinase</fullName>
        <ecNumber evidence="2">2.7.13.3</ecNumber>
    </recommendedName>
</protein>
<evidence type="ECO:0000256" key="6">
    <source>
        <dbReference type="ARBA" id="ARBA00022840"/>
    </source>
</evidence>
<evidence type="ECO:0000313" key="9">
    <source>
        <dbReference type="EMBL" id="MUG73591.1"/>
    </source>
</evidence>
<dbReference type="EMBL" id="WNZX01000028">
    <property type="protein sequence ID" value="MUG73591.1"/>
    <property type="molecule type" value="Genomic_DNA"/>
</dbReference>
<dbReference type="Proteomes" id="UP000450917">
    <property type="component" value="Unassembled WGS sequence"/>
</dbReference>
<dbReference type="SMART" id="SM00387">
    <property type="entry name" value="HATPase_c"/>
    <property type="match status" value="1"/>
</dbReference>
<keyword evidence="4" id="KW-0547">Nucleotide-binding</keyword>
<evidence type="ECO:0000256" key="7">
    <source>
        <dbReference type="ARBA" id="ARBA00023012"/>
    </source>
</evidence>
<keyword evidence="10" id="KW-1185">Reference proteome</keyword>
<dbReference type="InterPro" id="IPR003594">
    <property type="entry name" value="HATPase_dom"/>
</dbReference>
<dbReference type="EC" id="2.7.13.3" evidence="2"/>
<comment type="caution">
    <text evidence="9">The sequence shown here is derived from an EMBL/GenBank/DDBJ whole genome shotgun (WGS) entry which is preliminary data.</text>
</comment>
<dbReference type="GO" id="GO:0005524">
    <property type="term" value="F:ATP binding"/>
    <property type="evidence" value="ECO:0007669"/>
    <property type="project" value="UniProtKB-KW"/>
</dbReference>
<comment type="catalytic activity">
    <reaction evidence="1">
        <text>ATP + protein L-histidine = ADP + protein N-phospho-L-histidine.</text>
        <dbReference type="EC" id="2.7.13.3"/>
    </reaction>
</comment>
<accession>A0A7X2ZG76</accession>
<sequence length="106" mass="11355">MCDFLHKRAAAAVEACSEVSNGQVILTLHAEEHYAKLSIKDNGIGMSEDQMKRLGTIYFSTKSSGTGLGLTFSYQVIHAIGGLVSVSSKTQGDTKFTISLPLYGPK</sequence>
<evidence type="ECO:0000256" key="3">
    <source>
        <dbReference type="ARBA" id="ARBA00022679"/>
    </source>
</evidence>
<dbReference type="PROSITE" id="PS50109">
    <property type="entry name" value="HIS_KIN"/>
    <property type="match status" value="1"/>
</dbReference>
<keyword evidence="3" id="KW-0808">Transferase</keyword>
<dbReference type="AlphaFoldDB" id="A0A7X2ZG76"/>
<keyword evidence="5" id="KW-0418">Kinase</keyword>
<dbReference type="PANTHER" id="PTHR43065:SF46">
    <property type="entry name" value="C4-DICARBOXYLATE TRANSPORT SENSOR PROTEIN DCTB"/>
    <property type="match status" value="1"/>
</dbReference>
<evidence type="ECO:0000256" key="4">
    <source>
        <dbReference type="ARBA" id="ARBA00022741"/>
    </source>
</evidence>
<evidence type="ECO:0000256" key="5">
    <source>
        <dbReference type="ARBA" id="ARBA00022777"/>
    </source>
</evidence>